<dbReference type="SUPFAM" id="SSF51391">
    <property type="entry name" value="Thiamin phosphate synthase"/>
    <property type="match status" value="1"/>
</dbReference>
<feature type="binding site" evidence="9">
    <location>
        <begin position="56"/>
        <end position="60"/>
    </location>
    <ligand>
        <name>4-amino-2-methyl-5-(diphosphooxymethyl)pyrimidine</name>
        <dbReference type="ChEBI" id="CHEBI:57841"/>
    </ligand>
</feature>
<keyword evidence="3 9" id="KW-0479">Metal-binding</keyword>
<feature type="binding site" evidence="9">
    <location>
        <position position="126"/>
    </location>
    <ligand>
        <name>4-amino-2-methyl-5-(diphosphooxymethyl)pyrimidine</name>
        <dbReference type="ChEBI" id="CHEBI:57841"/>
    </ligand>
</feature>
<organism evidence="13 14">
    <name type="scientific">Neomoorella humiferrea</name>
    <dbReference type="NCBI Taxonomy" id="676965"/>
    <lineage>
        <taxon>Bacteria</taxon>
        <taxon>Bacillati</taxon>
        <taxon>Bacillota</taxon>
        <taxon>Clostridia</taxon>
        <taxon>Neomoorellales</taxon>
        <taxon>Neomoorellaceae</taxon>
        <taxon>Neomoorella</taxon>
    </lineage>
</organism>
<dbReference type="EC" id="2.5.1.3" evidence="9"/>
<comment type="catalytic activity">
    <reaction evidence="6 9 10">
        <text>4-methyl-5-(2-phosphooxyethyl)-thiazole + 4-amino-2-methyl-5-(diphosphooxymethyl)pyrimidine + H(+) = thiamine phosphate + diphosphate</text>
        <dbReference type="Rhea" id="RHEA:22328"/>
        <dbReference type="ChEBI" id="CHEBI:15378"/>
        <dbReference type="ChEBI" id="CHEBI:33019"/>
        <dbReference type="ChEBI" id="CHEBI:37575"/>
        <dbReference type="ChEBI" id="CHEBI:57841"/>
        <dbReference type="ChEBI" id="CHEBI:58296"/>
        <dbReference type="EC" id="2.5.1.3"/>
    </reaction>
</comment>
<evidence type="ECO:0000256" key="5">
    <source>
        <dbReference type="ARBA" id="ARBA00022977"/>
    </source>
</evidence>
<evidence type="ECO:0000313" key="13">
    <source>
        <dbReference type="EMBL" id="PRR74983.1"/>
    </source>
</evidence>
<dbReference type="RefSeq" id="WP_106004633.1">
    <property type="nucleotide sequence ID" value="NZ_CP136419.1"/>
</dbReference>
<evidence type="ECO:0000313" key="14">
    <source>
        <dbReference type="Proteomes" id="UP000238415"/>
    </source>
</evidence>
<feature type="binding site" evidence="9">
    <location>
        <position position="87"/>
    </location>
    <ligand>
        <name>4-amino-2-methyl-5-(diphosphooxymethyl)pyrimidine</name>
        <dbReference type="ChEBI" id="CHEBI:57841"/>
    </ligand>
</feature>
<comment type="catalytic activity">
    <reaction evidence="8 9 10">
        <text>2-[(2R,5Z)-2-carboxy-4-methylthiazol-5(2H)-ylidene]ethyl phosphate + 4-amino-2-methyl-5-(diphosphooxymethyl)pyrimidine + 2 H(+) = thiamine phosphate + CO2 + diphosphate</text>
        <dbReference type="Rhea" id="RHEA:47844"/>
        <dbReference type="ChEBI" id="CHEBI:15378"/>
        <dbReference type="ChEBI" id="CHEBI:16526"/>
        <dbReference type="ChEBI" id="CHEBI:33019"/>
        <dbReference type="ChEBI" id="CHEBI:37575"/>
        <dbReference type="ChEBI" id="CHEBI:57841"/>
        <dbReference type="ChEBI" id="CHEBI:62899"/>
        <dbReference type="EC" id="2.5.1.3"/>
    </reaction>
</comment>
<dbReference type="GO" id="GO:0009228">
    <property type="term" value="P:thiamine biosynthetic process"/>
    <property type="evidence" value="ECO:0007669"/>
    <property type="project" value="UniProtKB-KW"/>
</dbReference>
<dbReference type="PANTHER" id="PTHR20857:SF15">
    <property type="entry name" value="THIAMINE-PHOSPHATE SYNTHASE"/>
    <property type="match status" value="1"/>
</dbReference>
<feature type="binding site" evidence="9">
    <location>
        <position position="155"/>
    </location>
    <ligand>
        <name>4-amino-2-methyl-5-(diphosphooxymethyl)pyrimidine</name>
        <dbReference type="ChEBI" id="CHEBI:57841"/>
    </ligand>
</feature>
<evidence type="ECO:0000256" key="6">
    <source>
        <dbReference type="ARBA" id="ARBA00047334"/>
    </source>
</evidence>
<keyword evidence="5 9" id="KW-0784">Thiamine biosynthesis</keyword>
<dbReference type="InterPro" id="IPR036206">
    <property type="entry name" value="ThiamineP_synth_sf"/>
</dbReference>
<evidence type="ECO:0000256" key="7">
    <source>
        <dbReference type="ARBA" id="ARBA00047851"/>
    </source>
</evidence>
<dbReference type="GO" id="GO:0004789">
    <property type="term" value="F:thiamine-phosphate diphosphorylase activity"/>
    <property type="evidence" value="ECO:0007669"/>
    <property type="project" value="UniProtKB-UniRule"/>
</dbReference>
<comment type="function">
    <text evidence="9">Condenses 4-methyl-5-(beta-hydroxyethyl)thiazole monophosphate (THZ-P) and 2-methyl-4-amino-5-hydroxymethyl pyrimidine pyrophosphate (HMP-PP) to form thiamine monophosphate (TMP).</text>
</comment>
<comment type="caution">
    <text evidence="9">Lacks conserved residue(s) required for the propagation of feature annotation.</text>
</comment>
<dbReference type="Proteomes" id="UP000238415">
    <property type="component" value="Unassembled WGS sequence"/>
</dbReference>
<dbReference type="GO" id="GO:0005737">
    <property type="term" value="C:cytoplasm"/>
    <property type="evidence" value="ECO:0007669"/>
    <property type="project" value="TreeGrafter"/>
</dbReference>
<dbReference type="AlphaFoldDB" id="A0A2T0AW93"/>
<sequence length="225" mass="23396">MSKTGALHQGRAPVLFIKGEGRCQRLAWLYVITDRRLTPRPLAEHVSRLAGVDFLQLREKDLPGGELYKLALDIKAALPSGTRLLINDRVDVALAVNADGVHLGESSLPPDTARRLLGPDKIVGVSVHSLAAAREAERAGADYILFGHVFPTASKKGIPPRGLTALGEVAAGVGIPTIALGGINAENAALCLAAGARGVAVMSAVMSPSDPAAAVAGLKKALTRR</sequence>
<dbReference type="InterPro" id="IPR013785">
    <property type="entry name" value="Aldolase_TIM"/>
</dbReference>
<dbReference type="GO" id="GO:0000287">
    <property type="term" value="F:magnesium ion binding"/>
    <property type="evidence" value="ECO:0007669"/>
    <property type="project" value="UniProtKB-UniRule"/>
</dbReference>
<name>A0A2T0AW93_9FIRM</name>
<comment type="similarity">
    <text evidence="9 10">Belongs to the thiamine-phosphate synthase family.</text>
</comment>
<reference evidence="13 14" key="1">
    <citation type="submission" date="2018-03" db="EMBL/GenBank/DDBJ databases">
        <title>Genome sequence of Moorella humiferrea DSM 23265.</title>
        <authorList>
            <person name="Poehlein A."/>
            <person name="Daniel R."/>
        </authorList>
    </citation>
    <scope>NUCLEOTIDE SEQUENCE [LARGE SCALE GENOMIC DNA]</scope>
    <source>
        <strain evidence="13 14">DSM 23265</strain>
    </source>
</reference>
<dbReference type="HAMAP" id="MF_00097">
    <property type="entry name" value="TMP_synthase"/>
    <property type="match status" value="1"/>
</dbReference>
<dbReference type="EMBL" id="PVXM01000006">
    <property type="protein sequence ID" value="PRR74983.1"/>
    <property type="molecule type" value="Genomic_DNA"/>
</dbReference>
<accession>A0A2T0AW93</accession>
<dbReference type="PANTHER" id="PTHR20857">
    <property type="entry name" value="THIAMINE-PHOSPHATE PYROPHOSPHORYLASE"/>
    <property type="match status" value="1"/>
</dbReference>
<evidence type="ECO:0000256" key="2">
    <source>
        <dbReference type="ARBA" id="ARBA00022679"/>
    </source>
</evidence>
<keyword evidence="4 9" id="KW-0460">Magnesium</keyword>
<dbReference type="Gene3D" id="3.20.20.70">
    <property type="entry name" value="Aldolase class I"/>
    <property type="match status" value="1"/>
</dbReference>
<evidence type="ECO:0000256" key="9">
    <source>
        <dbReference type="HAMAP-Rule" id="MF_00097"/>
    </source>
</evidence>
<protein>
    <recommendedName>
        <fullName evidence="9">Thiamine-phosphate synthase</fullName>
        <shortName evidence="9">TP synthase</shortName>
        <shortName evidence="9">TPS</shortName>
        <ecNumber evidence="9">2.5.1.3</ecNumber>
    </recommendedName>
    <alternativeName>
        <fullName evidence="9">Thiamine-phosphate pyrophosphorylase</fullName>
        <shortName evidence="9">TMP pyrophosphorylase</shortName>
        <shortName evidence="9">TMP-PPase</shortName>
    </alternativeName>
</protein>
<evidence type="ECO:0000256" key="10">
    <source>
        <dbReference type="RuleBase" id="RU003826"/>
    </source>
</evidence>
<gene>
    <name evidence="13" type="primary">tenI</name>
    <name evidence="9" type="synonym">thiE</name>
    <name evidence="13" type="ORF">MOHU_04830</name>
</gene>
<keyword evidence="2 9" id="KW-0808">Transferase</keyword>
<feature type="domain" description="Thiamine phosphate synthase/TenI" evidence="12">
    <location>
        <begin position="29"/>
        <end position="205"/>
    </location>
</feature>
<feature type="binding site" evidence="9">
    <location>
        <begin position="152"/>
        <end position="154"/>
    </location>
    <ligand>
        <name>2-[(2R,5Z)-2-carboxy-4-methylthiazol-5(2H)-ylidene]ethyl phosphate</name>
        <dbReference type="ChEBI" id="CHEBI:62899"/>
    </ligand>
</feature>
<comment type="pathway">
    <text evidence="1 9 11">Cofactor biosynthesis; thiamine diphosphate biosynthesis; thiamine phosphate from 4-amino-2-methyl-5-diphosphomethylpyrimidine and 4-methyl-5-(2-phosphoethyl)-thiazole: step 1/1.</text>
</comment>
<dbReference type="Pfam" id="PF02581">
    <property type="entry name" value="TMP-TENI"/>
    <property type="match status" value="1"/>
</dbReference>
<dbReference type="NCBIfam" id="TIGR00693">
    <property type="entry name" value="thiE"/>
    <property type="match status" value="1"/>
</dbReference>
<dbReference type="GO" id="GO:0009229">
    <property type="term" value="P:thiamine diphosphate biosynthetic process"/>
    <property type="evidence" value="ECO:0007669"/>
    <property type="project" value="UniProtKB-UniRule"/>
</dbReference>
<evidence type="ECO:0000256" key="11">
    <source>
        <dbReference type="RuleBase" id="RU004253"/>
    </source>
</evidence>
<comment type="caution">
    <text evidence="13">The sequence shown here is derived from an EMBL/GenBank/DDBJ whole genome shotgun (WGS) entry which is preliminary data.</text>
</comment>
<comment type="cofactor">
    <cofactor evidence="9">
        <name>Mg(2+)</name>
        <dbReference type="ChEBI" id="CHEBI:18420"/>
    </cofactor>
    <text evidence="9">Binds 1 Mg(2+) ion per subunit.</text>
</comment>
<evidence type="ECO:0000256" key="1">
    <source>
        <dbReference type="ARBA" id="ARBA00005165"/>
    </source>
</evidence>
<evidence type="ECO:0000256" key="4">
    <source>
        <dbReference type="ARBA" id="ARBA00022842"/>
    </source>
</evidence>
<dbReference type="InterPro" id="IPR034291">
    <property type="entry name" value="TMP_synthase"/>
</dbReference>
<evidence type="ECO:0000256" key="8">
    <source>
        <dbReference type="ARBA" id="ARBA00047883"/>
    </source>
</evidence>
<dbReference type="CDD" id="cd00564">
    <property type="entry name" value="TMP_TenI"/>
    <property type="match status" value="1"/>
</dbReference>
<feature type="binding site" evidence="9">
    <location>
        <position position="88"/>
    </location>
    <ligand>
        <name>Mg(2+)</name>
        <dbReference type="ChEBI" id="CHEBI:18420"/>
    </ligand>
</feature>
<dbReference type="OrthoDB" id="9812206at2"/>
<evidence type="ECO:0000256" key="3">
    <source>
        <dbReference type="ARBA" id="ARBA00022723"/>
    </source>
</evidence>
<dbReference type="UniPathway" id="UPA00060">
    <property type="reaction ID" value="UER00141"/>
</dbReference>
<evidence type="ECO:0000259" key="12">
    <source>
        <dbReference type="Pfam" id="PF02581"/>
    </source>
</evidence>
<comment type="catalytic activity">
    <reaction evidence="7 9 10">
        <text>2-(2-carboxy-4-methylthiazol-5-yl)ethyl phosphate + 4-amino-2-methyl-5-(diphosphooxymethyl)pyrimidine + 2 H(+) = thiamine phosphate + CO2 + diphosphate</text>
        <dbReference type="Rhea" id="RHEA:47848"/>
        <dbReference type="ChEBI" id="CHEBI:15378"/>
        <dbReference type="ChEBI" id="CHEBI:16526"/>
        <dbReference type="ChEBI" id="CHEBI:33019"/>
        <dbReference type="ChEBI" id="CHEBI:37575"/>
        <dbReference type="ChEBI" id="CHEBI:57841"/>
        <dbReference type="ChEBI" id="CHEBI:62890"/>
        <dbReference type="EC" id="2.5.1.3"/>
    </reaction>
</comment>
<dbReference type="InterPro" id="IPR022998">
    <property type="entry name" value="ThiamineP_synth_TenI"/>
</dbReference>
<keyword evidence="14" id="KW-1185">Reference proteome</keyword>
<proteinExistence type="inferred from homology"/>
<feature type="binding site" evidence="9">
    <location>
        <position position="182"/>
    </location>
    <ligand>
        <name>2-[(2R,5Z)-2-carboxy-4-methylthiazol-5(2H)-ylidene]ethyl phosphate</name>
        <dbReference type="ChEBI" id="CHEBI:62899"/>
    </ligand>
</feature>